<evidence type="ECO:0000256" key="3">
    <source>
        <dbReference type="ARBA" id="ARBA00035716"/>
    </source>
</evidence>
<name>A0ABM5JUK8_DIAVI</name>
<accession>A0ABM5JUK8</accession>
<dbReference type="PANTHER" id="PTHR11560">
    <property type="entry name" value="39S RIBOSOMAL PROTEIN L10, MITOCHONDRIAL"/>
    <property type="match status" value="1"/>
</dbReference>
<evidence type="ECO:0000256" key="1">
    <source>
        <dbReference type="ARBA" id="ARBA00008889"/>
    </source>
</evidence>
<protein>
    <recommendedName>
        <fullName evidence="2">Large ribosomal subunit protein uL10m</fullName>
    </recommendedName>
    <alternativeName>
        <fullName evidence="3">39S ribosomal protein L10, mitochondrial</fullName>
    </alternativeName>
</protein>
<reference evidence="4" key="1">
    <citation type="submission" date="2025-05" db="UniProtKB">
        <authorList>
            <consortium name="EnsemblMetazoa"/>
        </authorList>
    </citation>
    <scope>IDENTIFICATION</scope>
</reference>
<dbReference type="SUPFAM" id="SSF160369">
    <property type="entry name" value="Ribosomal protein L10-like"/>
    <property type="match status" value="1"/>
</dbReference>
<keyword evidence="5" id="KW-1185">Reference proteome</keyword>
<dbReference type="GeneID" id="126881405"/>
<sequence>MALWPKKAFLEAINPLIQCRRFRGKINVQKPKPPHFEKAKFLALTKPWFISPYKDKTSAELCKFNVKVNKDEEEFNPLQKIYAKEIYDRLTSSKLIVFFHFNSLKADEEFKYYAMYKKQGMELKKYGKKLIKATVKGTFYENILDFYVTQHNMMLFCPEAEISKVLKINRKCPQLVLLAAILENRLISKDDLVKYSKIPNIETAQAELVQTMNRMGTQLVSDLNAHQTTLVSNLEERIKQLGVDDK</sequence>
<comment type="similarity">
    <text evidence="1">Belongs to the universal ribosomal protein uL10 family.</text>
</comment>
<dbReference type="EnsemblMetazoa" id="XM_050645669.1">
    <property type="protein sequence ID" value="XP_050501626.1"/>
    <property type="gene ID" value="LOC126881405"/>
</dbReference>
<evidence type="ECO:0000313" key="4">
    <source>
        <dbReference type="EnsemblMetazoa" id="XP_050501626.1"/>
    </source>
</evidence>
<dbReference type="InterPro" id="IPR043141">
    <property type="entry name" value="Ribosomal_uL10-like_sf"/>
</dbReference>
<dbReference type="Gene3D" id="3.30.70.1730">
    <property type="match status" value="1"/>
</dbReference>
<evidence type="ECO:0000313" key="5">
    <source>
        <dbReference type="Proteomes" id="UP001652700"/>
    </source>
</evidence>
<dbReference type="Proteomes" id="UP001652700">
    <property type="component" value="Unplaced"/>
</dbReference>
<dbReference type="InterPro" id="IPR047865">
    <property type="entry name" value="Ribosomal_uL10_bac_type"/>
</dbReference>
<dbReference type="RefSeq" id="XP_050501626.1">
    <property type="nucleotide sequence ID" value="XM_050645669.1"/>
</dbReference>
<evidence type="ECO:0000256" key="2">
    <source>
        <dbReference type="ARBA" id="ARBA00035707"/>
    </source>
</evidence>
<organism evidence="4 5">
    <name type="scientific">Diabrotica virgifera virgifera</name>
    <name type="common">western corn rootworm</name>
    <dbReference type="NCBI Taxonomy" id="50390"/>
    <lineage>
        <taxon>Eukaryota</taxon>
        <taxon>Metazoa</taxon>
        <taxon>Ecdysozoa</taxon>
        <taxon>Arthropoda</taxon>
        <taxon>Hexapoda</taxon>
        <taxon>Insecta</taxon>
        <taxon>Pterygota</taxon>
        <taxon>Neoptera</taxon>
        <taxon>Endopterygota</taxon>
        <taxon>Coleoptera</taxon>
        <taxon>Polyphaga</taxon>
        <taxon>Cucujiformia</taxon>
        <taxon>Chrysomeloidea</taxon>
        <taxon>Chrysomelidae</taxon>
        <taxon>Galerucinae</taxon>
        <taxon>Diabroticina</taxon>
        <taxon>Diabroticites</taxon>
        <taxon>Diabrotica</taxon>
    </lineage>
</organism>
<proteinExistence type="inferred from homology"/>